<dbReference type="InterPro" id="IPR036875">
    <property type="entry name" value="Znf_CCHC_sf"/>
</dbReference>
<keyword evidence="1" id="KW-0479">Metal-binding</keyword>
<dbReference type="PANTHER" id="PTHR23002">
    <property type="entry name" value="ZINC FINGER CCHC DOMAIN CONTAINING PROTEIN"/>
    <property type="match status" value="1"/>
</dbReference>
<dbReference type="EMBL" id="KQ982487">
    <property type="protein sequence ID" value="KYQ55824.1"/>
    <property type="molecule type" value="Genomic_DNA"/>
</dbReference>
<dbReference type="SUPFAM" id="SSF57756">
    <property type="entry name" value="Retrovirus zinc finger-like domains"/>
    <property type="match status" value="1"/>
</dbReference>
<feature type="domain" description="CCHC-type" evidence="3">
    <location>
        <begin position="173"/>
        <end position="187"/>
    </location>
</feature>
<dbReference type="SMART" id="SM00343">
    <property type="entry name" value="ZnF_C2HC"/>
    <property type="match status" value="2"/>
</dbReference>
<dbReference type="GO" id="GO:0008270">
    <property type="term" value="F:zinc ion binding"/>
    <property type="evidence" value="ECO:0007669"/>
    <property type="project" value="UniProtKB-KW"/>
</dbReference>
<keyword evidence="5" id="KW-1185">Reference proteome</keyword>
<dbReference type="InterPro" id="IPR001878">
    <property type="entry name" value="Znf_CCHC"/>
</dbReference>
<sequence>MKLAKSRINIDEIGIEEIRPRKSRTGALLLEIPGIDSSNKANELASKLKEAFRERENILISRPEKMAEIRIRDIEESVSKEDISQIITTIGKCPREILKLGDIIPAFNGLGTLWIRCPLVVAKLVTSKRRIRIGWTMSRVELLPERGVQCYSCLEMGHVRSQCRNDKDRGRTCFRCGQEGHLAKECRLQAHCIICADRQVRADHRMGGPSCDPPPPKKANRGRKVATPKKTGEHTNDEMDVETDSNPRNLRV</sequence>
<protein>
    <submittedName>
        <fullName evidence="4">Gag-Pol polyprotein</fullName>
    </submittedName>
</protein>
<evidence type="ECO:0000256" key="2">
    <source>
        <dbReference type="SAM" id="MobiDB-lite"/>
    </source>
</evidence>
<dbReference type="AlphaFoldDB" id="A0A151X650"/>
<evidence type="ECO:0000313" key="5">
    <source>
        <dbReference type="Proteomes" id="UP000075809"/>
    </source>
</evidence>
<feature type="domain" description="CCHC-type" evidence="3">
    <location>
        <begin position="150"/>
        <end position="165"/>
    </location>
</feature>
<gene>
    <name evidence="4" type="ORF">ALC60_05268</name>
</gene>
<evidence type="ECO:0000313" key="4">
    <source>
        <dbReference type="EMBL" id="KYQ55824.1"/>
    </source>
</evidence>
<dbReference type="InterPro" id="IPR051714">
    <property type="entry name" value="Znf_CCHC_NABP"/>
</dbReference>
<keyword evidence="1" id="KW-0862">Zinc</keyword>
<feature type="region of interest" description="Disordered" evidence="2">
    <location>
        <begin position="205"/>
        <end position="252"/>
    </location>
</feature>
<reference evidence="4 5" key="1">
    <citation type="submission" date="2015-09" db="EMBL/GenBank/DDBJ databases">
        <title>Trachymyrmex zeteki WGS genome.</title>
        <authorList>
            <person name="Nygaard S."/>
            <person name="Hu H."/>
            <person name="Boomsma J."/>
            <person name="Zhang G."/>
        </authorList>
    </citation>
    <scope>NUCLEOTIDE SEQUENCE [LARGE SCALE GENOMIC DNA]</scope>
    <source>
        <strain evidence="4">Tzet28-1</strain>
        <tissue evidence="4">Whole body</tissue>
    </source>
</reference>
<evidence type="ECO:0000259" key="3">
    <source>
        <dbReference type="PROSITE" id="PS50158"/>
    </source>
</evidence>
<keyword evidence="1" id="KW-0863">Zinc-finger</keyword>
<dbReference type="GO" id="GO:0003676">
    <property type="term" value="F:nucleic acid binding"/>
    <property type="evidence" value="ECO:0007669"/>
    <property type="project" value="InterPro"/>
</dbReference>
<dbReference type="Gene3D" id="4.10.60.10">
    <property type="entry name" value="Zinc finger, CCHC-type"/>
    <property type="match status" value="1"/>
</dbReference>
<accession>A0A151X650</accession>
<proteinExistence type="predicted"/>
<dbReference type="PROSITE" id="PS50158">
    <property type="entry name" value="ZF_CCHC"/>
    <property type="match status" value="2"/>
</dbReference>
<dbReference type="Proteomes" id="UP000075809">
    <property type="component" value="Unassembled WGS sequence"/>
</dbReference>
<organism evidence="4 5">
    <name type="scientific">Mycetomoellerius zeteki</name>
    <dbReference type="NCBI Taxonomy" id="64791"/>
    <lineage>
        <taxon>Eukaryota</taxon>
        <taxon>Metazoa</taxon>
        <taxon>Ecdysozoa</taxon>
        <taxon>Arthropoda</taxon>
        <taxon>Hexapoda</taxon>
        <taxon>Insecta</taxon>
        <taxon>Pterygota</taxon>
        <taxon>Neoptera</taxon>
        <taxon>Endopterygota</taxon>
        <taxon>Hymenoptera</taxon>
        <taxon>Apocrita</taxon>
        <taxon>Aculeata</taxon>
        <taxon>Formicoidea</taxon>
        <taxon>Formicidae</taxon>
        <taxon>Myrmicinae</taxon>
        <taxon>Mycetomoellerius</taxon>
    </lineage>
</organism>
<dbReference type="STRING" id="64791.A0A151X650"/>
<name>A0A151X650_9HYME</name>
<dbReference type="Pfam" id="PF00098">
    <property type="entry name" value="zf-CCHC"/>
    <property type="match status" value="1"/>
</dbReference>
<feature type="compositionally biased region" description="Basic residues" evidence="2">
    <location>
        <begin position="218"/>
        <end position="227"/>
    </location>
</feature>
<evidence type="ECO:0000256" key="1">
    <source>
        <dbReference type="PROSITE-ProRule" id="PRU00047"/>
    </source>
</evidence>